<dbReference type="PANTHER" id="PTHR11960:SF8">
    <property type="entry name" value="EUKARYOTIC TRANSLATION INITIATION FACTOR 4E1-RELATED"/>
    <property type="match status" value="1"/>
</dbReference>
<protein>
    <recommendedName>
        <fullName evidence="6">eIF-4F 25 kDa subunit</fullName>
    </recommendedName>
</protein>
<sequence>MAAEGKRLEGDSNEREQFQLDRTNASLNRPLKHPLEHSWSLWYYKKDRSRSWEENLMEISSFDTVEDFWALYNHVEFPSKLRSGCDYSLFKAGIKPMWEDPRNKQGGRWLFNMSKNKLGTSGVSKNEGPTDLDHCWLEVLLCLIGEGFGEFSDDVCGAVVQIRNKVDKISVWTADVRRVDGNVKIGKTLKERMNLHPRYIVPYHAHADTQSKQGSTARVRYEV</sequence>
<evidence type="ECO:0000256" key="2">
    <source>
        <dbReference type="ARBA" id="ARBA00022540"/>
    </source>
</evidence>
<comment type="similarity">
    <text evidence="1 7">Belongs to the eukaryotic initiation factor 4E family.</text>
</comment>
<dbReference type="AlphaFoldDB" id="A0AAQ4DT57"/>
<evidence type="ECO:0000256" key="3">
    <source>
        <dbReference type="ARBA" id="ARBA00022845"/>
    </source>
</evidence>
<dbReference type="Pfam" id="PF01652">
    <property type="entry name" value="IF4E"/>
    <property type="match status" value="1"/>
</dbReference>
<keyword evidence="2 7" id="KW-0396">Initiation factor</keyword>
<dbReference type="GO" id="GO:0016281">
    <property type="term" value="C:eukaryotic translation initiation factor 4F complex"/>
    <property type="evidence" value="ECO:0007669"/>
    <property type="project" value="TreeGrafter"/>
</dbReference>
<dbReference type="InterPro" id="IPR001040">
    <property type="entry name" value="TIF_eIF_4E"/>
</dbReference>
<dbReference type="SUPFAM" id="SSF55418">
    <property type="entry name" value="eIF4e-like"/>
    <property type="match status" value="1"/>
</dbReference>
<dbReference type="Gene3D" id="3.30.760.10">
    <property type="entry name" value="RNA Cap, Translation Initiation Factor Eif4e"/>
    <property type="match status" value="1"/>
</dbReference>
<dbReference type="GO" id="GO:0000340">
    <property type="term" value="F:RNA 7-methylguanosine cap binding"/>
    <property type="evidence" value="ECO:0007669"/>
    <property type="project" value="TreeGrafter"/>
</dbReference>
<evidence type="ECO:0000256" key="4">
    <source>
        <dbReference type="ARBA" id="ARBA00022884"/>
    </source>
</evidence>
<keyword evidence="3" id="KW-0810">Translation regulation</keyword>
<evidence type="ECO:0000313" key="9">
    <source>
        <dbReference type="Proteomes" id="UP001321473"/>
    </source>
</evidence>
<evidence type="ECO:0000313" key="8">
    <source>
        <dbReference type="EMBL" id="KAK8765647.1"/>
    </source>
</evidence>
<dbReference type="InterPro" id="IPR023398">
    <property type="entry name" value="TIF_eIF4e-like"/>
</dbReference>
<keyword evidence="9" id="KW-1185">Reference proteome</keyword>
<keyword evidence="5 7" id="KW-0648">Protein biosynthesis</keyword>
<accession>A0AAQ4DT57</accession>
<dbReference type="GO" id="GO:0003743">
    <property type="term" value="F:translation initiation factor activity"/>
    <property type="evidence" value="ECO:0007669"/>
    <property type="project" value="UniProtKB-KW"/>
</dbReference>
<proteinExistence type="inferred from homology"/>
<name>A0AAQ4DT57_AMBAM</name>
<dbReference type="PANTHER" id="PTHR11960">
    <property type="entry name" value="EUKARYOTIC TRANSLATION INITIATION FACTOR 4E RELATED"/>
    <property type="match status" value="1"/>
</dbReference>
<comment type="caution">
    <text evidence="8">The sequence shown here is derived from an EMBL/GenBank/DDBJ whole genome shotgun (WGS) entry which is preliminary data.</text>
</comment>
<dbReference type="Proteomes" id="UP001321473">
    <property type="component" value="Unassembled WGS sequence"/>
</dbReference>
<dbReference type="GO" id="GO:0006417">
    <property type="term" value="P:regulation of translation"/>
    <property type="evidence" value="ECO:0007669"/>
    <property type="project" value="UniProtKB-KW"/>
</dbReference>
<reference evidence="8 9" key="1">
    <citation type="journal article" date="2023" name="Arcadia Sci">
        <title>De novo assembly of a long-read Amblyomma americanum tick genome.</title>
        <authorList>
            <person name="Chou S."/>
            <person name="Poskanzer K.E."/>
            <person name="Rollins M."/>
            <person name="Thuy-Boun P.S."/>
        </authorList>
    </citation>
    <scope>NUCLEOTIDE SEQUENCE [LARGE SCALE GENOMIC DNA]</scope>
    <source>
        <strain evidence="8">F_SG_1</strain>
        <tissue evidence="8">Salivary glands</tissue>
    </source>
</reference>
<evidence type="ECO:0000256" key="6">
    <source>
        <dbReference type="ARBA" id="ARBA00032656"/>
    </source>
</evidence>
<dbReference type="PROSITE" id="PS00813">
    <property type="entry name" value="IF4E"/>
    <property type="match status" value="1"/>
</dbReference>
<evidence type="ECO:0000256" key="1">
    <source>
        <dbReference type="ARBA" id="ARBA00009860"/>
    </source>
</evidence>
<gene>
    <name evidence="8" type="ORF">V5799_031744</name>
</gene>
<dbReference type="EMBL" id="JARKHS020027180">
    <property type="protein sequence ID" value="KAK8765647.1"/>
    <property type="molecule type" value="Genomic_DNA"/>
</dbReference>
<evidence type="ECO:0000256" key="5">
    <source>
        <dbReference type="ARBA" id="ARBA00022917"/>
    </source>
</evidence>
<keyword evidence="4 7" id="KW-0694">RNA-binding</keyword>
<organism evidence="8 9">
    <name type="scientific">Amblyomma americanum</name>
    <name type="common">Lone star tick</name>
    <dbReference type="NCBI Taxonomy" id="6943"/>
    <lineage>
        <taxon>Eukaryota</taxon>
        <taxon>Metazoa</taxon>
        <taxon>Ecdysozoa</taxon>
        <taxon>Arthropoda</taxon>
        <taxon>Chelicerata</taxon>
        <taxon>Arachnida</taxon>
        <taxon>Acari</taxon>
        <taxon>Parasitiformes</taxon>
        <taxon>Ixodida</taxon>
        <taxon>Ixodoidea</taxon>
        <taxon>Ixodidae</taxon>
        <taxon>Amblyomminae</taxon>
        <taxon>Amblyomma</taxon>
    </lineage>
</organism>
<evidence type="ECO:0000256" key="7">
    <source>
        <dbReference type="RuleBase" id="RU004374"/>
    </source>
</evidence>
<dbReference type="InterPro" id="IPR019770">
    <property type="entry name" value="TIF_eIF_4E_CS"/>
</dbReference>